<dbReference type="GO" id="GO:0005524">
    <property type="term" value="F:ATP binding"/>
    <property type="evidence" value="ECO:0007669"/>
    <property type="project" value="UniProtKB-KW"/>
</dbReference>
<evidence type="ECO:0000259" key="8">
    <source>
        <dbReference type="Pfam" id="PF01425"/>
    </source>
</evidence>
<evidence type="ECO:0000313" key="10">
    <source>
        <dbReference type="Proteomes" id="UP000177169"/>
    </source>
</evidence>
<dbReference type="HAMAP" id="MF_00120">
    <property type="entry name" value="GatA"/>
    <property type="match status" value="1"/>
</dbReference>
<dbReference type="InterPro" id="IPR020556">
    <property type="entry name" value="Amidase_CS"/>
</dbReference>
<dbReference type="InterPro" id="IPR023631">
    <property type="entry name" value="Amidase_dom"/>
</dbReference>
<dbReference type="EMBL" id="MGGR01000034">
    <property type="protein sequence ID" value="OGM32294.1"/>
    <property type="molecule type" value="Genomic_DNA"/>
</dbReference>
<dbReference type="Pfam" id="PF01425">
    <property type="entry name" value="Amidase"/>
    <property type="match status" value="1"/>
</dbReference>
<proteinExistence type="inferred from homology"/>
<dbReference type="Gene3D" id="3.90.1300.10">
    <property type="entry name" value="Amidase signature (AS) domain"/>
    <property type="match status" value="1"/>
</dbReference>
<dbReference type="Proteomes" id="UP000177169">
    <property type="component" value="Unassembled WGS sequence"/>
</dbReference>
<protein>
    <recommendedName>
        <fullName evidence="7">Glutamyl-tRNA(Gln) amidotransferase subunit A</fullName>
        <shortName evidence="7">Glu-ADT subunit A</shortName>
        <ecNumber evidence="7">6.3.5.7</ecNumber>
    </recommendedName>
</protein>
<feature type="domain" description="Amidase" evidence="8">
    <location>
        <begin position="23"/>
        <end position="445"/>
    </location>
</feature>
<dbReference type="GO" id="GO:0050567">
    <property type="term" value="F:glutaminyl-tRNA synthase (glutamine-hydrolyzing) activity"/>
    <property type="evidence" value="ECO:0007669"/>
    <property type="project" value="UniProtKB-UniRule"/>
</dbReference>
<evidence type="ECO:0000256" key="6">
    <source>
        <dbReference type="ARBA" id="ARBA00047407"/>
    </source>
</evidence>
<feature type="active site" description="Acyl-ester intermediate" evidence="7">
    <location>
        <position position="173"/>
    </location>
</feature>
<evidence type="ECO:0000256" key="2">
    <source>
        <dbReference type="ARBA" id="ARBA00022598"/>
    </source>
</evidence>
<keyword evidence="3 7" id="KW-0547">Nucleotide-binding</keyword>
<dbReference type="STRING" id="1802505.A3D01_06565"/>
<gene>
    <name evidence="7" type="primary">gatA</name>
    <name evidence="9" type="ORF">A3D01_06565</name>
</gene>
<comment type="subunit">
    <text evidence="7">Heterotrimer of A, B and C subunits.</text>
</comment>
<dbReference type="InterPro" id="IPR004412">
    <property type="entry name" value="GatA"/>
</dbReference>
<evidence type="ECO:0000256" key="4">
    <source>
        <dbReference type="ARBA" id="ARBA00022840"/>
    </source>
</evidence>
<comment type="caution">
    <text evidence="9">The sequence shown here is derived from an EMBL/GenBank/DDBJ whole genome shotgun (WGS) entry which is preliminary data.</text>
</comment>
<name>A0A1F7YYM5_9BACT</name>
<dbReference type="AlphaFoldDB" id="A0A1F7YYM5"/>
<dbReference type="GO" id="GO:0030956">
    <property type="term" value="C:glutamyl-tRNA(Gln) amidotransferase complex"/>
    <property type="evidence" value="ECO:0007669"/>
    <property type="project" value="InterPro"/>
</dbReference>
<keyword evidence="4 7" id="KW-0067">ATP-binding</keyword>
<dbReference type="GO" id="GO:0006412">
    <property type="term" value="P:translation"/>
    <property type="evidence" value="ECO:0007669"/>
    <property type="project" value="UniProtKB-UniRule"/>
</dbReference>
<keyword evidence="5 7" id="KW-0648">Protein biosynthesis</keyword>
<dbReference type="InterPro" id="IPR000120">
    <property type="entry name" value="Amidase"/>
</dbReference>
<accession>A0A1F7YYM5</accession>
<reference evidence="9 10" key="1">
    <citation type="journal article" date="2016" name="Nat. Commun.">
        <title>Thousands of microbial genomes shed light on interconnected biogeochemical processes in an aquifer system.</title>
        <authorList>
            <person name="Anantharaman K."/>
            <person name="Brown C.T."/>
            <person name="Hug L.A."/>
            <person name="Sharon I."/>
            <person name="Castelle C.J."/>
            <person name="Probst A.J."/>
            <person name="Thomas B.C."/>
            <person name="Singh A."/>
            <person name="Wilkins M.J."/>
            <person name="Karaoz U."/>
            <person name="Brodie E.L."/>
            <person name="Williams K.H."/>
            <person name="Hubbard S.S."/>
            <person name="Banfield J.F."/>
        </authorList>
    </citation>
    <scope>NUCLEOTIDE SEQUENCE [LARGE SCALE GENOMIC DNA]</scope>
</reference>
<dbReference type="EC" id="6.3.5.7" evidence="7"/>
<comment type="catalytic activity">
    <reaction evidence="6 7">
        <text>L-glutamyl-tRNA(Gln) + L-glutamine + ATP + H2O = L-glutaminyl-tRNA(Gln) + L-glutamate + ADP + phosphate + H(+)</text>
        <dbReference type="Rhea" id="RHEA:17521"/>
        <dbReference type="Rhea" id="RHEA-COMP:9681"/>
        <dbReference type="Rhea" id="RHEA-COMP:9684"/>
        <dbReference type="ChEBI" id="CHEBI:15377"/>
        <dbReference type="ChEBI" id="CHEBI:15378"/>
        <dbReference type="ChEBI" id="CHEBI:29985"/>
        <dbReference type="ChEBI" id="CHEBI:30616"/>
        <dbReference type="ChEBI" id="CHEBI:43474"/>
        <dbReference type="ChEBI" id="CHEBI:58359"/>
        <dbReference type="ChEBI" id="CHEBI:78520"/>
        <dbReference type="ChEBI" id="CHEBI:78521"/>
        <dbReference type="ChEBI" id="CHEBI:456216"/>
        <dbReference type="EC" id="6.3.5.7"/>
    </reaction>
</comment>
<dbReference type="NCBIfam" id="TIGR00132">
    <property type="entry name" value="gatA"/>
    <property type="match status" value="1"/>
</dbReference>
<dbReference type="PROSITE" id="PS00571">
    <property type="entry name" value="AMIDASES"/>
    <property type="match status" value="1"/>
</dbReference>
<evidence type="ECO:0000256" key="5">
    <source>
        <dbReference type="ARBA" id="ARBA00022917"/>
    </source>
</evidence>
<dbReference type="PANTHER" id="PTHR11895:SF151">
    <property type="entry name" value="GLUTAMYL-TRNA(GLN) AMIDOTRANSFERASE SUBUNIT A"/>
    <property type="match status" value="1"/>
</dbReference>
<evidence type="ECO:0000256" key="3">
    <source>
        <dbReference type="ARBA" id="ARBA00022741"/>
    </source>
</evidence>
<evidence type="ECO:0000256" key="1">
    <source>
        <dbReference type="ARBA" id="ARBA00008069"/>
    </source>
</evidence>
<dbReference type="PANTHER" id="PTHR11895">
    <property type="entry name" value="TRANSAMIDASE"/>
    <property type="match status" value="1"/>
</dbReference>
<organism evidence="9 10">
    <name type="scientific">Candidatus Woesebacteria bacterium RIFCSPHIGHO2_02_FULL_39_13</name>
    <dbReference type="NCBI Taxonomy" id="1802505"/>
    <lineage>
        <taxon>Bacteria</taxon>
        <taxon>Candidatus Woeseibacteriota</taxon>
    </lineage>
</organism>
<comment type="similarity">
    <text evidence="1 7">Belongs to the amidase family. GatA subfamily.</text>
</comment>
<comment type="function">
    <text evidence="7">Allows the formation of correctly charged Gln-tRNA(Gln) through the transamidation of misacylated Glu-tRNA(Gln) in organisms which lack glutaminyl-tRNA synthetase. The reaction takes place in the presence of glutamine and ATP through an activated gamma-phospho-Glu-tRNA(Gln).</text>
</comment>
<dbReference type="SUPFAM" id="SSF75304">
    <property type="entry name" value="Amidase signature (AS) enzymes"/>
    <property type="match status" value="1"/>
</dbReference>
<sequence length="472" mass="51171">MKTDLSLRKIIGLLQKGEVSALDLVKAYLEQIEAYNKKLNVYLSVNTKVLALAKTIHGKPDARYPLLGIPIAIKDIFLTKNLRTTAASLVLDDYIPAYSATVVTKLEEAGAIVLGKTNLDAWCHGSSTETSDYGPTKNPWNINHLPGGSSGGSAVAVATDLAPAAMGTETAGSVRGPAAWCGIVGLKPTYGRVSRYGVIAMGSSLDSPGPLTKTVEDAAIILNVIAGKDPNDATTSPTNFDDYTNELEKGVKDLKIGIARDYLLPNMDSKVKDLIISAAKLFEKLGAKVDLVKTLDPRFAISVYTVVQRSEVSSNLSRYDGIRYGRDRKYFGQEAKRRIMLGTFTLSTGYHDKYYKKAQKVRTLFIDDFNKVFKKYDLLIGPTMPGPAPKIGVTEGQAMFGEMADVLTEPTSISGLPGISVPCGFVDGLPIGLNIFGPQFSEGIILRTAYAYEQSTSWHKQKPVDFKKVIIL</sequence>
<keyword evidence="2 7" id="KW-0436">Ligase</keyword>
<evidence type="ECO:0000313" key="9">
    <source>
        <dbReference type="EMBL" id="OGM32294.1"/>
    </source>
</evidence>
<feature type="active site" description="Charge relay system" evidence="7">
    <location>
        <position position="149"/>
    </location>
</feature>
<evidence type="ECO:0000256" key="7">
    <source>
        <dbReference type="HAMAP-Rule" id="MF_00120"/>
    </source>
</evidence>
<dbReference type="InterPro" id="IPR036928">
    <property type="entry name" value="AS_sf"/>
</dbReference>
<feature type="active site" description="Charge relay system" evidence="7">
    <location>
        <position position="74"/>
    </location>
</feature>